<dbReference type="PROSITE" id="PS01096">
    <property type="entry name" value="PPIC_PPIASE_1"/>
    <property type="match status" value="1"/>
</dbReference>
<dbReference type="Proteomes" id="UP001595880">
    <property type="component" value="Unassembled WGS sequence"/>
</dbReference>
<dbReference type="InterPro" id="IPR050245">
    <property type="entry name" value="PrsA_foldase"/>
</dbReference>
<dbReference type="Gene3D" id="3.10.50.40">
    <property type="match status" value="1"/>
</dbReference>
<evidence type="ECO:0000256" key="13">
    <source>
        <dbReference type="SAM" id="SignalP"/>
    </source>
</evidence>
<evidence type="ECO:0000256" key="11">
    <source>
        <dbReference type="HAMAP-Rule" id="MF_01145"/>
    </source>
</evidence>
<dbReference type="SUPFAM" id="SSF54534">
    <property type="entry name" value="FKBP-like"/>
    <property type="match status" value="1"/>
</dbReference>
<evidence type="ECO:0000256" key="12">
    <source>
        <dbReference type="SAM" id="MobiDB-lite"/>
    </source>
</evidence>
<comment type="similarity">
    <text evidence="3 11">Belongs to the PrsA family.</text>
</comment>
<dbReference type="Gene3D" id="1.10.3120.10">
    <property type="entry name" value="Trigger factor, C-terminal domain"/>
    <property type="match status" value="1"/>
</dbReference>
<comment type="caution">
    <text evidence="15">The sequence shown here is derived from an EMBL/GenBank/DDBJ whole genome shotgun (WGS) entry which is preliminary data.</text>
</comment>
<evidence type="ECO:0000256" key="1">
    <source>
        <dbReference type="ARBA" id="ARBA00000971"/>
    </source>
</evidence>
<organism evidence="15 16">
    <name type="scientific">Gracilibacillus marinus</name>
    <dbReference type="NCBI Taxonomy" id="630535"/>
    <lineage>
        <taxon>Bacteria</taxon>
        <taxon>Bacillati</taxon>
        <taxon>Bacillota</taxon>
        <taxon>Bacilli</taxon>
        <taxon>Bacillales</taxon>
        <taxon>Bacillaceae</taxon>
        <taxon>Gracilibacillus</taxon>
    </lineage>
</organism>
<protein>
    <recommendedName>
        <fullName evidence="11">Foldase protein PrsA</fullName>
        <ecNumber evidence="11">5.2.1.8</ecNumber>
    </recommendedName>
</protein>
<evidence type="ECO:0000256" key="9">
    <source>
        <dbReference type="ARBA" id="ARBA00023235"/>
    </source>
</evidence>
<dbReference type="HAMAP" id="MF_01145">
    <property type="entry name" value="Foldase_PrsA"/>
    <property type="match status" value="1"/>
</dbReference>
<dbReference type="Pfam" id="PF05698">
    <property type="entry name" value="Trigger_C"/>
    <property type="match status" value="1"/>
</dbReference>
<dbReference type="EMBL" id="JBHSDV010000004">
    <property type="protein sequence ID" value="MFC4388661.1"/>
    <property type="molecule type" value="Genomic_DNA"/>
</dbReference>
<keyword evidence="10 11" id="KW-0449">Lipoprotein</keyword>
<evidence type="ECO:0000259" key="14">
    <source>
        <dbReference type="PROSITE" id="PS50198"/>
    </source>
</evidence>
<dbReference type="SUPFAM" id="SSF109998">
    <property type="entry name" value="Triger factor/SurA peptide-binding domain-like"/>
    <property type="match status" value="1"/>
</dbReference>
<dbReference type="RefSeq" id="WP_390199866.1">
    <property type="nucleotide sequence ID" value="NZ_JBHSDV010000004.1"/>
</dbReference>
<feature type="compositionally biased region" description="Acidic residues" evidence="12">
    <location>
        <begin position="296"/>
        <end position="308"/>
    </location>
</feature>
<reference evidence="16" key="1">
    <citation type="journal article" date="2019" name="Int. J. Syst. Evol. Microbiol.">
        <title>The Global Catalogue of Microorganisms (GCM) 10K type strain sequencing project: providing services to taxonomists for standard genome sequencing and annotation.</title>
        <authorList>
            <consortium name="The Broad Institute Genomics Platform"/>
            <consortium name="The Broad Institute Genome Sequencing Center for Infectious Disease"/>
            <person name="Wu L."/>
            <person name="Ma J."/>
        </authorList>
    </citation>
    <scope>NUCLEOTIDE SEQUENCE [LARGE SCALE GENOMIC DNA]</scope>
    <source>
        <strain evidence="16">KACC 14058</strain>
    </source>
</reference>
<keyword evidence="5 11" id="KW-0732">Signal</keyword>
<evidence type="ECO:0000256" key="3">
    <source>
        <dbReference type="ARBA" id="ARBA00006071"/>
    </source>
</evidence>
<evidence type="ECO:0000256" key="10">
    <source>
        <dbReference type="ARBA" id="ARBA00023288"/>
    </source>
</evidence>
<comment type="subcellular location">
    <subcellularLocation>
        <location evidence="2 11">Cell membrane</location>
        <topology evidence="2 11">Lipid-anchor</topology>
    </subcellularLocation>
</comment>
<evidence type="ECO:0000256" key="2">
    <source>
        <dbReference type="ARBA" id="ARBA00004193"/>
    </source>
</evidence>
<evidence type="ECO:0000256" key="7">
    <source>
        <dbReference type="ARBA" id="ARBA00023136"/>
    </source>
</evidence>
<sequence length="308" mass="34093">MKKLLMSVTFAASVIALSACSSDDPETVVETEAGDVTKEEFYQELKATGGESVLQQLVLQKILEDKYEVSDKEVDAELESYKEQYGDQWESVLQGSGYADEDAFKEDLRMNLLQERAITEDIEVTDEEINTRYERMQTELVASHILVADEDTANEVLDKLNNGEDFAALAEQYSTDTGSAANGGELGQFGPGKMVAEFEDAAYALEVDEISEPVQSQHGYHIIKVTDRVAIEDVEPLEDIKDQVKREIALSKVDSTTAQTKLQDLLDNAKIDVKIEEFKDLFEQPEATEGTTDSGEATEDTESGEATE</sequence>
<comment type="function">
    <text evidence="11">Plays a major role in protein secretion by helping the post-translocational extracellular folding of several secreted proteins.</text>
</comment>
<proteinExistence type="inferred from homology"/>
<dbReference type="InterPro" id="IPR046357">
    <property type="entry name" value="PPIase_dom_sf"/>
</dbReference>
<dbReference type="InterPro" id="IPR027304">
    <property type="entry name" value="Trigger_fact/SurA_dom_sf"/>
</dbReference>
<feature type="domain" description="PpiC" evidence="14">
    <location>
        <begin position="137"/>
        <end position="227"/>
    </location>
</feature>
<dbReference type="Pfam" id="PF00639">
    <property type="entry name" value="Rotamase"/>
    <property type="match status" value="1"/>
</dbReference>
<feature type="signal peptide" evidence="13">
    <location>
        <begin position="1"/>
        <end position="21"/>
    </location>
</feature>
<dbReference type="PROSITE" id="PS51257">
    <property type="entry name" value="PROKAR_LIPOPROTEIN"/>
    <property type="match status" value="1"/>
</dbReference>
<comment type="catalytic activity">
    <reaction evidence="1 11">
        <text>[protein]-peptidylproline (omega=180) = [protein]-peptidylproline (omega=0)</text>
        <dbReference type="Rhea" id="RHEA:16237"/>
        <dbReference type="Rhea" id="RHEA-COMP:10747"/>
        <dbReference type="Rhea" id="RHEA-COMP:10748"/>
        <dbReference type="ChEBI" id="CHEBI:83833"/>
        <dbReference type="ChEBI" id="CHEBI:83834"/>
        <dbReference type="EC" id="5.2.1.8"/>
    </reaction>
</comment>
<dbReference type="PROSITE" id="PS50198">
    <property type="entry name" value="PPIC_PPIASE_2"/>
    <property type="match status" value="1"/>
</dbReference>
<keyword evidence="4 11" id="KW-1003">Cell membrane</keyword>
<dbReference type="GO" id="GO:0003755">
    <property type="term" value="F:peptidyl-prolyl cis-trans isomerase activity"/>
    <property type="evidence" value="ECO:0007669"/>
    <property type="project" value="UniProtKB-EC"/>
</dbReference>
<gene>
    <name evidence="11" type="primary">prsA</name>
    <name evidence="15" type="ORF">ACFOZ1_12750</name>
</gene>
<accession>A0ABV8W0A1</accession>
<feature type="chain" id="PRO_5045888442" description="Foldase protein PrsA" evidence="13">
    <location>
        <begin position="22"/>
        <end position="308"/>
    </location>
</feature>
<evidence type="ECO:0000313" key="16">
    <source>
        <dbReference type="Proteomes" id="UP001595880"/>
    </source>
</evidence>
<evidence type="ECO:0000256" key="4">
    <source>
        <dbReference type="ARBA" id="ARBA00022475"/>
    </source>
</evidence>
<keyword evidence="16" id="KW-1185">Reference proteome</keyword>
<dbReference type="InterPro" id="IPR037041">
    <property type="entry name" value="Trigger_fac_C_sf"/>
</dbReference>
<evidence type="ECO:0000256" key="6">
    <source>
        <dbReference type="ARBA" id="ARBA00023110"/>
    </source>
</evidence>
<dbReference type="InterPro" id="IPR008880">
    <property type="entry name" value="Trigger_fac_C"/>
</dbReference>
<keyword evidence="9 11" id="KW-0413">Isomerase</keyword>
<dbReference type="InterPro" id="IPR023059">
    <property type="entry name" value="Foldase_PrsA"/>
</dbReference>
<dbReference type="PANTHER" id="PTHR47245:SF1">
    <property type="entry name" value="FOLDASE PROTEIN PRSA"/>
    <property type="match status" value="1"/>
</dbReference>
<dbReference type="InterPro" id="IPR023058">
    <property type="entry name" value="PPIase_PpiC_CS"/>
</dbReference>
<evidence type="ECO:0000256" key="5">
    <source>
        <dbReference type="ARBA" id="ARBA00022729"/>
    </source>
</evidence>
<dbReference type="InterPro" id="IPR000297">
    <property type="entry name" value="PPIase_PpiC"/>
</dbReference>
<feature type="region of interest" description="Disordered" evidence="12">
    <location>
        <begin position="280"/>
        <end position="308"/>
    </location>
</feature>
<keyword evidence="8 11" id="KW-0564">Palmitate</keyword>
<name>A0ABV8W0A1_9BACI</name>
<dbReference type="PANTHER" id="PTHR47245">
    <property type="entry name" value="PEPTIDYLPROLYL ISOMERASE"/>
    <property type="match status" value="1"/>
</dbReference>
<evidence type="ECO:0000256" key="8">
    <source>
        <dbReference type="ARBA" id="ARBA00023139"/>
    </source>
</evidence>
<evidence type="ECO:0000313" key="15">
    <source>
        <dbReference type="EMBL" id="MFC4388661.1"/>
    </source>
</evidence>
<dbReference type="EC" id="5.2.1.8" evidence="11"/>
<keyword evidence="6 11" id="KW-0697">Rotamase</keyword>
<keyword evidence="7 11" id="KW-0472">Membrane</keyword>